<evidence type="ECO:0000313" key="2">
    <source>
        <dbReference type="EMBL" id="KXW58179.1"/>
    </source>
</evidence>
<dbReference type="InterPro" id="IPR031347">
    <property type="entry name" value="AmpE"/>
</dbReference>
<dbReference type="PANTHER" id="PTHR38684">
    <property type="entry name" value="PROTEIN AMPE"/>
    <property type="match status" value="1"/>
</dbReference>
<protein>
    <submittedName>
        <fullName evidence="2">CobD/CbiB family protein</fullName>
    </submittedName>
    <submittedName>
        <fullName evidence="3">Regulatory signaling modulator protein AmpE</fullName>
    </submittedName>
</protein>
<accession>A0A149VY76</accession>
<dbReference type="GO" id="GO:0046677">
    <property type="term" value="P:response to antibiotic"/>
    <property type="evidence" value="ECO:0007669"/>
    <property type="project" value="TreeGrafter"/>
</dbReference>
<dbReference type="Pfam" id="PF17113">
    <property type="entry name" value="AmpE"/>
    <property type="match status" value="1"/>
</dbReference>
<evidence type="ECO:0000256" key="1">
    <source>
        <dbReference type="SAM" id="Phobius"/>
    </source>
</evidence>
<keyword evidence="1" id="KW-0812">Transmembrane</keyword>
<accession>A0A8F3IHG9</accession>
<feature type="transmembrane region" description="Helical" evidence="1">
    <location>
        <begin position="31"/>
        <end position="57"/>
    </location>
</feature>
<proteinExistence type="predicted"/>
<dbReference type="PANTHER" id="PTHR38684:SF1">
    <property type="entry name" value="PROTEIN AMPE"/>
    <property type="match status" value="1"/>
</dbReference>
<reference evidence="3" key="2">
    <citation type="submission" date="2021-02" db="EMBL/GenBank/DDBJ databases">
        <title>Comparative genomics of Ferrovum myxofaciens strains, predominant extremophile bacteria forming large biofilm stalactites in acid mine ecosystems.</title>
        <authorList>
            <person name="Burkartova K."/>
            <person name="Ridl J."/>
            <person name="Pajer P."/>
            <person name="Falteisek L."/>
        </authorList>
    </citation>
    <scope>NUCLEOTIDE SEQUENCE</scope>
    <source>
        <strain evidence="3">MI1III</strain>
    </source>
</reference>
<reference evidence="2 4" key="1">
    <citation type="submission" date="2016-01" db="EMBL/GenBank/DDBJ databases">
        <title>Genome sequence of the acidophilic iron oxidising Ferrovum strain Z-31.</title>
        <authorList>
            <person name="Poehlein A."/>
            <person name="Ullrich S.R."/>
            <person name="Schloemann M."/>
            <person name="Muehling M."/>
            <person name="Daniel R."/>
        </authorList>
    </citation>
    <scope>NUCLEOTIDE SEQUENCE [LARGE SCALE GENOMIC DNA]</scope>
    <source>
        <strain evidence="2 4">Z-31</strain>
    </source>
</reference>
<dbReference type="InterPro" id="IPR052966">
    <property type="entry name" value="Beta-lactamase_Reg"/>
</dbReference>
<dbReference type="Proteomes" id="UP000683551">
    <property type="component" value="Chromosome"/>
</dbReference>
<organism evidence="2 4">
    <name type="scientific">Ferrovum myxofaciens</name>
    <dbReference type="NCBI Taxonomy" id="416213"/>
    <lineage>
        <taxon>Bacteria</taxon>
        <taxon>Pseudomonadati</taxon>
        <taxon>Pseudomonadota</taxon>
        <taxon>Betaproteobacteria</taxon>
        <taxon>Ferrovales</taxon>
        <taxon>Ferrovaceae</taxon>
        <taxon>Ferrovum</taxon>
    </lineage>
</organism>
<gene>
    <name evidence="3" type="primary">ampE</name>
    <name evidence="2" type="ORF">FEMY_13020</name>
    <name evidence="3" type="ORF">JZL65_01945</name>
</gene>
<dbReference type="EMBL" id="CP071137">
    <property type="protein sequence ID" value="QWY77874.1"/>
    <property type="molecule type" value="Genomic_DNA"/>
</dbReference>
<sequence>MKVGFLVLVLILEPWRPQAWGAWGVNLLTRWRLFLFARMPRVGAVLWLGVVGFPLLLMTGVQSGLGWLHLGALVPLLVLGLGIDLRGPLAHLRQGGMQIPPYSEPNQSVRAVLDEGILGSYQRFFAPLFWFFLLPGGWGPLLYCGTALLVEAEPDGLFYRRMQAGLDWIPVRLLALTFALVGDFEEALYAWRDPDRLFLSSQELLQAVVHGALGSGQANGGNGPFEALEADQLTSAEGLIWRAVVLWGVSAGLATALLGGR</sequence>
<dbReference type="AlphaFoldDB" id="A0A8F3IHG9"/>
<evidence type="ECO:0000313" key="3">
    <source>
        <dbReference type="EMBL" id="QWY77874.1"/>
    </source>
</evidence>
<dbReference type="RefSeq" id="WP_062188049.1">
    <property type="nucleotide sequence ID" value="NZ_CP053675.1"/>
</dbReference>
<feature type="transmembrane region" description="Helical" evidence="1">
    <location>
        <begin position="64"/>
        <end position="83"/>
    </location>
</feature>
<feature type="transmembrane region" description="Helical" evidence="1">
    <location>
        <begin position="239"/>
        <end position="259"/>
    </location>
</feature>
<keyword evidence="1" id="KW-1133">Transmembrane helix</keyword>
<dbReference type="GO" id="GO:0005886">
    <property type="term" value="C:plasma membrane"/>
    <property type="evidence" value="ECO:0007669"/>
    <property type="project" value="TreeGrafter"/>
</dbReference>
<dbReference type="EMBL" id="LRRD01000022">
    <property type="protein sequence ID" value="KXW58179.1"/>
    <property type="molecule type" value="Genomic_DNA"/>
</dbReference>
<evidence type="ECO:0000313" key="4">
    <source>
        <dbReference type="Proteomes" id="UP000075653"/>
    </source>
</evidence>
<keyword evidence="4" id="KW-1185">Reference proteome</keyword>
<name>A0A8F3IHG9_9PROT</name>
<keyword evidence="1" id="KW-0472">Membrane</keyword>
<dbReference type="Proteomes" id="UP000075653">
    <property type="component" value="Unassembled WGS sequence"/>
</dbReference>
<feature type="transmembrane region" description="Helical" evidence="1">
    <location>
        <begin position="128"/>
        <end position="150"/>
    </location>
</feature>